<dbReference type="AlphaFoldDB" id="K9ZZ85"/>
<proteinExistence type="predicted"/>
<sequence>MLLTPKTRGEGNKPSFLAFGVTLTPEGVECPVLLVQGKIRAGRVRVRLFEDENDKGTALTVVLPSNLGEGLHENIILELA</sequence>
<dbReference type="STRING" id="937777.Deipe_0469"/>
<name>K9ZZ85_DEIPD</name>
<dbReference type="KEGG" id="dpd:Deipe_0469"/>
<evidence type="ECO:0000313" key="1">
    <source>
        <dbReference type="EMBL" id="AFZ66065.1"/>
    </source>
</evidence>
<evidence type="ECO:0000313" key="2">
    <source>
        <dbReference type="Proteomes" id="UP000010467"/>
    </source>
</evidence>
<reference evidence="2" key="1">
    <citation type="submission" date="2012-03" db="EMBL/GenBank/DDBJ databases">
        <title>Complete sequence of chromosome of Deinococcus peraridilitoris DSM 19664.</title>
        <authorList>
            <person name="Lucas S."/>
            <person name="Copeland A."/>
            <person name="Lapidus A."/>
            <person name="Glavina del Rio T."/>
            <person name="Dalin E."/>
            <person name="Tice H."/>
            <person name="Bruce D."/>
            <person name="Goodwin L."/>
            <person name="Pitluck S."/>
            <person name="Peters L."/>
            <person name="Mikhailova N."/>
            <person name="Lu M."/>
            <person name="Kyrpides N."/>
            <person name="Mavromatis K."/>
            <person name="Ivanova N."/>
            <person name="Brettin T."/>
            <person name="Detter J.C."/>
            <person name="Han C."/>
            <person name="Larimer F."/>
            <person name="Land M."/>
            <person name="Hauser L."/>
            <person name="Markowitz V."/>
            <person name="Cheng J.-F."/>
            <person name="Hugenholtz P."/>
            <person name="Woyke T."/>
            <person name="Wu D."/>
            <person name="Pukall R."/>
            <person name="Steenblock K."/>
            <person name="Brambilla E."/>
            <person name="Klenk H.-P."/>
            <person name="Eisen J.A."/>
        </authorList>
    </citation>
    <scope>NUCLEOTIDE SEQUENCE [LARGE SCALE GENOMIC DNA]</scope>
    <source>
        <strain evidence="2">DSM 19664 / LMG 22246 / CIP 109416 / KR-200</strain>
    </source>
</reference>
<protein>
    <submittedName>
        <fullName evidence="1">Uncharacterized protein</fullName>
    </submittedName>
</protein>
<dbReference type="Proteomes" id="UP000010467">
    <property type="component" value="Chromosome"/>
</dbReference>
<dbReference type="EMBL" id="CP003382">
    <property type="protein sequence ID" value="AFZ66065.1"/>
    <property type="molecule type" value="Genomic_DNA"/>
</dbReference>
<dbReference type="HOGENOM" id="CLU_2583917_0_0_0"/>
<accession>K9ZZ85</accession>
<dbReference type="PATRIC" id="fig|937777.3.peg.475"/>
<gene>
    <name evidence="1" type="ordered locus">Deipe_0469</name>
</gene>
<keyword evidence="2" id="KW-1185">Reference proteome</keyword>
<organism evidence="1 2">
    <name type="scientific">Deinococcus peraridilitoris (strain DSM 19664 / LMG 22246 / CIP 109416 / KR-200)</name>
    <dbReference type="NCBI Taxonomy" id="937777"/>
    <lineage>
        <taxon>Bacteria</taxon>
        <taxon>Thermotogati</taxon>
        <taxon>Deinococcota</taxon>
        <taxon>Deinococci</taxon>
        <taxon>Deinococcales</taxon>
        <taxon>Deinococcaceae</taxon>
        <taxon>Deinococcus</taxon>
    </lineage>
</organism>